<keyword evidence="1" id="KW-1133">Transmembrane helix</keyword>
<name>A0ABY5YHU9_9DEIO</name>
<dbReference type="RefSeq" id="WP_260560908.1">
    <property type="nucleotide sequence ID" value="NZ_BAABEC010000182.1"/>
</dbReference>
<reference evidence="2" key="1">
    <citation type="submission" date="2022-09" db="EMBL/GenBank/DDBJ databases">
        <title>genome sequence of Deinococcus rubellus.</title>
        <authorList>
            <person name="Srinivasan S."/>
        </authorList>
    </citation>
    <scope>NUCLEOTIDE SEQUENCE</scope>
    <source>
        <strain evidence="2">Ant6</strain>
    </source>
</reference>
<dbReference type="EMBL" id="CP104213">
    <property type="protein sequence ID" value="UWX64639.1"/>
    <property type="molecule type" value="Genomic_DNA"/>
</dbReference>
<protein>
    <submittedName>
        <fullName evidence="2">Uncharacterized protein</fullName>
    </submittedName>
</protein>
<proteinExistence type="predicted"/>
<gene>
    <name evidence="2" type="ORF">N0D28_02960</name>
</gene>
<keyword evidence="1" id="KW-0472">Membrane</keyword>
<evidence type="ECO:0000313" key="3">
    <source>
        <dbReference type="Proteomes" id="UP001060261"/>
    </source>
</evidence>
<accession>A0ABY5YHU9</accession>
<sequence length="76" mass="8229">MTTPKMLLVGLGTSLLLLWAGLGFTFSLLGATVVMAMINPQAMVQRDLFTRPVLLRKAALLSTAVGGYFLIQYLRG</sequence>
<keyword evidence="3" id="KW-1185">Reference proteome</keyword>
<evidence type="ECO:0000256" key="1">
    <source>
        <dbReference type="SAM" id="Phobius"/>
    </source>
</evidence>
<organism evidence="2 3">
    <name type="scientific">Deinococcus rubellus</name>
    <dbReference type="NCBI Taxonomy" id="1889240"/>
    <lineage>
        <taxon>Bacteria</taxon>
        <taxon>Thermotogati</taxon>
        <taxon>Deinococcota</taxon>
        <taxon>Deinococci</taxon>
        <taxon>Deinococcales</taxon>
        <taxon>Deinococcaceae</taxon>
        <taxon>Deinococcus</taxon>
    </lineage>
</organism>
<feature type="transmembrane region" description="Helical" evidence="1">
    <location>
        <begin position="52"/>
        <end position="71"/>
    </location>
</feature>
<evidence type="ECO:0000313" key="2">
    <source>
        <dbReference type="EMBL" id="UWX64639.1"/>
    </source>
</evidence>
<dbReference type="Proteomes" id="UP001060261">
    <property type="component" value="Chromosome"/>
</dbReference>
<keyword evidence="1" id="KW-0812">Transmembrane</keyword>